<accession>A0A8G0LDZ7</accession>
<feature type="region of interest" description="Disordered" evidence="1">
    <location>
        <begin position="218"/>
        <end position="245"/>
    </location>
</feature>
<reference evidence="2 3" key="1">
    <citation type="journal article" date="2021" name="BMC Genomics">
        <title>Telomere-to-telomere genome assembly of asparaginase-producing Trichoderma simmonsii.</title>
        <authorList>
            <person name="Chung D."/>
            <person name="Kwon Y.M."/>
            <person name="Yang Y."/>
        </authorList>
    </citation>
    <scope>NUCLEOTIDE SEQUENCE [LARGE SCALE GENOMIC DNA]</scope>
    <source>
        <strain evidence="2 3">GH-Sj1</strain>
    </source>
</reference>
<keyword evidence="3" id="KW-1185">Reference proteome</keyword>
<dbReference type="InterPro" id="IPR009003">
    <property type="entry name" value="Peptidase_S1_PA"/>
</dbReference>
<evidence type="ECO:0000256" key="1">
    <source>
        <dbReference type="SAM" id="MobiDB-lite"/>
    </source>
</evidence>
<dbReference type="InterPro" id="IPR043504">
    <property type="entry name" value="Peptidase_S1_PA_chymotrypsin"/>
</dbReference>
<gene>
    <name evidence="2" type="ORF">H0G86_005258</name>
</gene>
<dbReference type="Proteomes" id="UP000826661">
    <property type="component" value="Chromosome III"/>
</dbReference>
<sequence length="528" mass="60481">MIEALYQFTFSLPEVVTLVESLGLTVDNSRLFHTKSHLFSAPRNIMDSDSEAYESGFELDPGDIDPSRDDDISPKEVERLKLSKTQDRQRWIVRLQFKQNGEDREGNGFYVNIPHPTHHVILTAGHNLVGVKKEDLKIYQSSKNTSPDPAEFYVSTVYQKKYTDERGNPKKATQEQEEADFGVILVKKNFKYPYLGFGFALKLGFDVLDQARFDLTGYKDADDNDDNNDENQSPNQSNKEKPKWDAVTSEGNCTACLPNQLEYDMGTEKGFSGAPVIMPHKDHDTAVAIHNYGPSNGRKSRGTRINEKLLEEVYGWLQIGFYNKALQASMTSLGPLQERLYLVFTPDSNRAVVRLGYDQEVVTKFDILPAYAPPSNHGFPNDFRYVFRLKPAKGKVPEKRWVLWNAARQTVSLTSSLRDFCFVSLLEDKVRKSVELEKSRDEKVYYVHVEMKNDQGESTELKELRMRAADLTESDIVLDSLETSEVFFERHKRGKFLFGKIPCMPTVLNKPAVQREEFDFNLFRFYSG</sequence>
<evidence type="ECO:0008006" key="4">
    <source>
        <dbReference type="Google" id="ProtNLM"/>
    </source>
</evidence>
<name>A0A8G0LDZ7_9HYPO</name>
<dbReference type="Gene3D" id="2.40.10.10">
    <property type="entry name" value="Trypsin-like serine proteases"/>
    <property type="match status" value="2"/>
</dbReference>
<evidence type="ECO:0000313" key="2">
    <source>
        <dbReference type="EMBL" id="QYS98059.1"/>
    </source>
</evidence>
<proteinExistence type="predicted"/>
<organism evidence="2 3">
    <name type="scientific">Trichoderma simmonsii</name>
    <dbReference type="NCBI Taxonomy" id="1491479"/>
    <lineage>
        <taxon>Eukaryota</taxon>
        <taxon>Fungi</taxon>
        <taxon>Dikarya</taxon>
        <taxon>Ascomycota</taxon>
        <taxon>Pezizomycotina</taxon>
        <taxon>Sordariomycetes</taxon>
        <taxon>Hypocreomycetidae</taxon>
        <taxon>Hypocreales</taxon>
        <taxon>Hypocreaceae</taxon>
        <taxon>Trichoderma</taxon>
    </lineage>
</organism>
<dbReference type="AlphaFoldDB" id="A0A8G0LDZ7"/>
<dbReference type="EMBL" id="CP075866">
    <property type="protein sequence ID" value="QYS98059.1"/>
    <property type="molecule type" value="Genomic_DNA"/>
</dbReference>
<evidence type="ECO:0000313" key="3">
    <source>
        <dbReference type="Proteomes" id="UP000826661"/>
    </source>
</evidence>
<dbReference type="SUPFAM" id="SSF50494">
    <property type="entry name" value="Trypsin-like serine proteases"/>
    <property type="match status" value="1"/>
</dbReference>
<feature type="region of interest" description="Disordered" evidence="1">
    <location>
        <begin position="53"/>
        <end position="73"/>
    </location>
</feature>
<protein>
    <recommendedName>
        <fullName evidence="4">Serine protease</fullName>
    </recommendedName>
</protein>